<comment type="caution">
    <text evidence="1">The sequence shown here is derived from an EMBL/GenBank/DDBJ whole genome shotgun (WGS) entry which is preliminary data.</text>
</comment>
<evidence type="ECO:0000313" key="2">
    <source>
        <dbReference type="Proteomes" id="UP000574317"/>
    </source>
</evidence>
<organism evidence="1 2">
    <name type="scientific">Fusarium napiforme</name>
    <dbReference type="NCBI Taxonomy" id="42672"/>
    <lineage>
        <taxon>Eukaryota</taxon>
        <taxon>Fungi</taxon>
        <taxon>Dikarya</taxon>
        <taxon>Ascomycota</taxon>
        <taxon>Pezizomycotina</taxon>
        <taxon>Sordariomycetes</taxon>
        <taxon>Hypocreomycetidae</taxon>
        <taxon>Hypocreales</taxon>
        <taxon>Nectriaceae</taxon>
        <taxon>Fusarium</taxon>
        <taxon>Fusarium fujikuroi species complex</taxon>
    </lineage>
</organism>
<evidence type="ECO:0000313" key="1">
    <source>
        <dbReference type="EMBL" id="KAF5568756.1"/>
    </source>
</evidence>
<dbReference type="AlphaFoldDB" id="A0A8H5KBN0"/>
<keyword evidence="2" id="KW-1185">Reference proteome</keyword>
<reference evidence="1 2" key="1">
    <citation type="submission" date="2020-05" db="EMBL/GenBank/DDBJ databases">
        <title>Identification and distribution of gene clusters putatively required for synthesis of sphingolipid metabolism inhibitors in phylogenetically diverse species of the filamentous fungus Fusarium.</title>
        <authorList>
            <person name="Kim H.-S."/>
            <person name="Busman M."/>
            <person name="Brown D.W."/>
            <person name="Divon H."/>
            <person name="Uhlig S."/>
            <person name="Proctor R.H."/>
        </authorList>
    </citation>
    <scope>NUCLEOTIDE SEQUENCE [LARGE SCALE GENOMIC DNA]</scope>
    <source>
        <strain evidence="1 2">NRRL 25196</strain>
    </source>
</reference>
<dbReference type="Proteomes" id="UP000574317">
    <property type="component" value="Unassembled WGS sequence"/>
</dbReference>
<name>A0A8H5KBN0_9HYPO</name>
<accession>A0A8H5KBN0</accession>
<dbReference type="EMBL" id="JAAOAO010000001">
    <property type="protein sequence ID" value="KAF5568756.1"/>
    <property type="molecule type" value="Genomic_DNA"/>
</dbReference>
<proteinExistence type="predicted"/>
<sequence length="230" mass="24417">MGFLKGIFDSVKSAGGWVLDHSSDIAPAVGTVGKVAHLLLLDTSTNTFSVNAITESQSNEKESNEAGSQQLAKFHQNFAYVSDQLAATAKAGVDAPLKTTGKTATVDDDLVGLWTDPEGLSSDGKLSTSMYHDLSAFMGTMNIPVSWKDDSGVAHDTVNEVGQVLFAKTGPQGLAELAKSDDPVGKVKAEVPTQDGFVHACHVYYPIPMRKDGEQYSLHSAIHLSYTTNA</sequence>
<protein>
    <submittedName>
        <fullName evidence="1">Uncharacterized protein</fullName>
    </submittedName>
</protein>
<gene>
    <name evidence="1" type="ORF">FNAPI_34</name>
</gene>